<evidence type="ECO:0000313" key="2">
    <source>
        <dbReference type="Proteomes" id="UP000297855"/>
    </source>
</evidence>
<dbReference type="EMBL" id="RQEV01000007">
    <property type="protein sequence ID" value="TGK20113.1"/>
    <property type="molecule type" value="Genomic_DNA"/>
</dbReference>
<comment type="caution">
    <text evidence="1">The sequence shown here is derived from an EMBL/GenBank/DDBJ whole genome shotgun (WGS) entry which is preliminary data.</text>
</comment>
<keyword evidence="2" id="KW-1185">Reference proteome</keyword>
<organism evidence="1 2">
    <name type="scientific">Leptospira fluminis</name>
    <dbReference type="NCBI Taxonomy" id="2484979"/>
    <lineage>
        <taxon>Bacteria</taxon>
        <taxon>Pseudomonadati</taxon>
        <taxon>Spirochaetota</taxon>
        <taxon>Spirochaetia</taxon>
        <taxon>Leptospirales</taxon>
        <taxon>Leptospiraceae</taxon>
        <taxon>Leptospira</taxon>
    </lineage>
</organism>
<protein>
    <submittedName>
        <fullName evidence="1">Uncharacterized protein</fullName>
    </submittedName>
</protein>
<evidence type="ECO:0000313" key="1">
    <source>
        <dbReference type="EMBL" id="TGK20113.1"/>
    </source>
</evidence>
<dbReference type="RefSeq" id="WP_135812778.1">
    <property type="nucleotide sequence ID" value="NZ_RQEV01000007.1"/>
</dbReference>
<name>A0A4R9GSQ6_9LEPT</name>
<accession>A0A4R9GSQ6</accession>
<dbReference type="Proteomes" id="UP000297855">
    <property type="component" value="Unassembled WGS sequence"/>
</dbReference>
<proteinExistence type="predicted"/>
<dbReference type="AlphaFoldDB" id="A0A4R9GSQ6"/>
<sequence>MSEILTVTNSFDYYLSSDNDNAERWIGADAISSLFSKSLSKTEQTQITTSAIGNIFLYLKKLAAPIGYPEISDSVKDNSIRIINKIKEDFHIIPLRVAPSIEGGIAIVYKKIRKKLFSNKEIEVFIEVYNHGNIVIALIKNSNLIELDELDLDNDSSYSTYFKNLQFDKVT</sequence>
<gene>
    <name evidence="1" type="ORF">EHO61_06315</name>
</gene>
<reference evidence="1" key="1">
    <citation type="journal article" date="2019" name="PLoS Negl. Trop. Dis.">
        <title>Revisiting the worldwide diversity of Leptospira species in the environment.</title>
        <authorList>
            <person name="Vincent A.T."/>
            <person name="Schiettekatte O."/>
            <person name="Bourhy P."/>
            <person name="Veyrier F.J."/>
            <person name="Picardeau M."/>
        </authorList>
    </citation>
    <scope>NUCLEOTIDE SEQUENCE [LARGE SCALE GENOMIC DNA]</scope>
    <source>
        <strain evidence="1">SCS5</strain>
    </source>
</reference>